<comment type="caution">
    <text evidence="2">The sequence shown here is derived from an EMBL/GenBank/DDBJ whole genome shotgun (WGS) entry which is preliminary data.</text>
</comment>
<keyword evidence="1" id="KW-0732">Signal</keyword>
<evidence type="ECO:0000313" key="2">
    <source>
        <dbReference type="EMBL" id="EFH09092.1"/>
    </source>
</evidence>
<proteinExistence type="predicted"/>
<evidence type="ECO:0000256" key="1">
    <source>
        <dbReference type="SAM" id="SignalP"/>
    </source>
</evidence>
<feature type="chain" id="PRO_5003075720" description="Lipoprotein" evidence="1">
    <location>
        <begin position="24"/>
        <end position="174"/>
    </location>
</feature>
<reference evidence="2 3" key="1">
    <citation type="submission" date="2010-04" db="EMBL/GenBank/DDBJ databases">
        <authorList>
            <person name="Qin X."/>
            <person name="Bachman B."/>
            <person name="Battles P."/>
            <person name="Bell A."/>
            <person name="Bess C."/>
            <person name="Bickham C."/>
            <person name="Chaboub L."/>
            <person name="Chen D."/>
            <person name="Coyle M."/>
            <person name="Deiros D.R."/>
            <person name="Dinh H."/>
            <person name="Forbes L."/>
            <person name="Fowler G."/>
            <person name="Francisco L."/>
            <person name="Fu Q."/>
            <person name="Gubbala S."/>
            <person name="Hale W."/>
            <person name="Han Y."/>
            <person name="Hemphill L."/>
            <person name="Highlander S.K."/>
            <person name="Hirani K."/>
            <person name="Hogues M."/>
            <person name="Jackson L."/>
            <person name="Jakkamsetti A."/>
            <person name="Javaid M."/>
            <person name="Jiang H."/>
            <person name="Korchina V."/>
            <person name="Kovar C."/>
            <person name="Lara F."/>
            <person name="Lee S."/>
            <person name="Mata R."/>
            <person name="Mathew T."/>
            <person name="Moen C."/>
            <person name="Morales K."/>
            <person name="Munidasa M."/>
            <person name="Nazareth L."/>
            <person name="Ngo R."/>
            <person name="Nguyen L."/>
            <person name="Okwuonu G."/>
            <person name="Ongeri F."/>
            <person name="Patil S."/>
            <person name="Petrosino J."/>
            <person name="Pham C."/>
            <person name="Pham P."/>
            <person name="Pu L.-L."/>
            <person name="Puazo M."/>
            <person name="Raj R."/>
            <person name="Reid J."/>
            <person name="Rouhana J."/>
            <person name="Saada N."/>
            <person name="Shang Y."/>
            <person name="Simmons D."/>
            <person name="Thornton R."/>
            <person name="Warren J."/>
            <person name="Weissenberger G."/>
            <person name="Zhang J."/>
            <person name="Zhang L."/>
            <person name="Zhou C."/>
            <person name="Zhu D."/>
            <person name="Muzny D."/>
            <person name="Worley K."/>
            <person name="Gibbs R."/>
        </authorList>
    </citation>
    <scope>NUCLEOTIDE SEQUENCE [LARGE SCALE GENOMIC DNA]</scope>
    <source>
        <strain evidence="2 3">ATCC 49957</strain>
    </source>
</reference>
<dbReference type="OrthoDB" id="7351360at2"/>
<feature type="signal peptide" evidence="1">
    <location>
        <begin position="1"/>
        <end position="23"/>
    </location>
</feature>
<evidence type="ECO:0000313" key="3">
    <source>
        <dbReference type="Proteomes" id="UP000005324"/>
    </source>
</evidence>
<dbReference type="PROSITE" id="PS51257">
    <property type="entry name" value="PROKAR_LIPOPROTEIN"/>
    <property type="match status" value="1"/>
</dbReference>
<dbReference type="Proteomes" id="UP000005324">
    <property type="component" value="Unassembled WGS sequence"/>
</dbReference>
<sequence length="174" mass="18041">MGRMTPRRRPAAALLLASLLALTGCDSLVNEGSAELAGLGSAALAGAVTRDTAITAGIGVGVLSATRAGLDYTRRRLQRAEQDSIAAAAGPLAPGAVARWSVTHSNPMGTDHAGQVAISREIGALGLACREIVFSVAGEVEAETEFFTAIICRQGERWKWASAEPATERWGALQ</sequence>
<name>D5RUC5_9PROT</name>
<evidence type="ECO:0008006" key="4">
    <source>
        <dbReference type="Google" id="ProtNLM"/>
    </source>
</evidence>
<gene>
    <name evidence="2" type="ORF">HMPREF0731_4687</name>
</gene>
<accession>D5RUC5</accession>
<organism evidence="2 3">
    <name type="scientific">Pseudoroseomonas cervicalis ATCC 49957</name>
    <dbReference type="NCBI Taxonomy" id="525371"/>
    <lineage>
        <taxon>Bacteria</taxon>
        <taxon>Pseudomonadati</taxon>
        <taxon>Pseudomonadota</taxon>
        <taxon>Alphaproteobacteria</taxon>
        <taxon>Acetobacterales</taxon>
        <taxon>Roseomonadaceae</taxon>
        <taxon>Roseomonas</taxon>
    </lineage>
</organism>
<keyword evidence="3" id="KW-1185">Reference proteome</keyword>
<dbReference type="HOGENOM" id="CLU_107479_0_0_5"/>
<dbReference type="EMBL" id="ADVL01000969">
    <property type="protein sequence ID" value="EFH09092.1"/>
    <property type="molecule type" value="Genomic_DNA"/>
</dbReference>
<dbReference type="AlphaFoldDB" id="D5RUC5"/>
<protein>
    <recommendedName>
        <fullName evidence="4">Lipoprotein</fullName>
    </recommendedName>
</protein>